<accession>A0A4C1Z7I9</accession>
<keyword evidence="2" id="KW-1185">Reference proteome</keyword>
<sequence>MIAILFDMSTPRMSILCVALKRLLPNKGEKMKEDFISEITATFVPSPLAPRRVVTHNGALDANVTGMTARPAPRR</sequence>
<reference evidence="1 2" key="1">
    <citation type="journal article" date="2019" name="Commun. Biol.">
        <title>The bagworm genome reveals a unique fibroin gene that provides high tensile strength.</title>
        <authorList>
            <person name="Kono N."/>
            <person name="Nakamura H."/>
            <person name="Ohtoshi R."/>
            <person name="Tomita M."/>
            <person name="Numata K."/>
            <person name="Arakawa K."/>
        </authorList>
    </citation>
    <scope>NUCLEOTIDE SEQUENCE [LARGE SCALE GENOMIC DNA]</scope>
</reference>
<name>A0A4C1Z7I9_EUMVA</name>
<gene>
    <name evidence="1" type="ORF">EVAR_57809_1</name>
</gene>
<dbReference type="EMBL" id="BGZK01001631">
    <property type="protein sequence ID" value="GBP83650.1"/>
    <property type="molecule type" value="Genomic_DNA"/>
</dbReference>
<evidence type="ECO:0000313" key="1">
    <source>
        <dbReference type="EMBL" id="GBP83650.1"/>
    </source>
</evidence>
<comment type="caution">
    <text evidence="1">The sequence shown here is derived from an EMBL/GenBank/DDBJ whole genome shotgun (WGS) entry which is preliminary data.</text>
</comment>
<dbReference type="AlphaFoldDB" id="A0A4C1Z7I9"/>
<dbReference type="Proteomes" id="UP000299102">
    <property type="component" value="Unassembled WGS sequence"/>
</dbReference>
<protein>
    <submittedName>
        <fullName evidence="1">Uncharacterized protein</fullName>
    </submittedName>
</protein>
<evidence type="ECO:0000313" key="2">
    <source>
        <dbReference type="Proteomes" id="UP000299102"/>
    </source>
</evidence>
<organism evidence="1 2">
    <name type="scientific">Eumeta variegata</name>
    <name type="common">Bagworm moth</name>
    <name type="synonym">Eumeta japonica</name>
    <dbReference type="NCBI Taxonomy" id="151549"/>
    <lineage>
        <taxon>Eukaryota</taxon>
        <taxon>Metazoa</taxon>
        <taxon>Ecdysozoa</taxon>
        <taxon>Arthropoda</taxon>
        <taxon>Hexapoda</taxon>
        <taxon>Insecta</taxon>
        <taxon>Pterygota</taxon>
        <taxon>Neoptera</taxon>
        <taxon>Endopterygota</taxon>
        <taxon>Lepidoptera</taxon>
        <taxon>Glossata</taxon>
        <taxon>Ditrysia</taxon>
        <taxon>Tineoidea</taxon>
        <taxon>Psychidae</taxon>
        <taxon>Oiketicinae</taxon>
        <taxon>Eumeta</taxon>
    </lineage>
</organism>
<proteinExistence type="predicted"/>